<sequence length="666" mass="76259">MDLDSDDDVFRPPIKYRVYKSPSPVKSARKSRQKKKTNKDSPKKVTDHMTRMIDESTETTTSVARKPCIMQPSMIIPEEVIISTTNFDGDDNIEDRQKTPMEIGIDTKNLKSECASSCIFEHSKLAIDENHSSDAAKSPSLFEKRLKKKKMLAYKPKVNDTKNVAFLYKPVSLVSNFVVGDETPTRNSHSDNLEQMTTFADSAQNKSIENELNKIVDFDETSESNDKNKAKEIIIDLEHVDFANDRNENDTLSKEINSFFTSPPRVGNTLTIQDDDEYTSFGNFSTFKSLSILEEKMIENEKRNTNVSSIQEPNVKKSKSPNLSVNNMTFTQNSPLFRAASVCPCCQKKFTGKARDTKRMISHVKKCSNKLGFSVTDTLSMLQDMTEEDDTKTVNWAVHDQIKSPRANGVQLTDYFVPMQKEKKITNSKPDSRLYTFSSLEGADVDDDFKSNVMITVMSTTEKKGKRKRNVEESDDDFRIAKALSLSMMKPRNQRRKKIAYTLETTPILPPAQSIEKARRRAQRMFFNKSVIDDIAKEWSFISPFGPSNIARRFECRLIDSDADERNKMASGSWREPISLWEIQALGGLDNPLTDDDYVTDMLREITRSYIPPPGGHPLGPCYVQPFRRRFEVCSRCIIKYWGRLPPENDPVRNDNVTERNYYYYQ</sequence>
<feature type="region of interest" description="Disordered" evidence="1">
    <location>
        <begin position="1"/>
        <end position="50"/>
    </location>
</feature>
<dbReference type="OrthoDB" id="5576441at2759"/>
<dbReference type="Proteomes" id="UP000789342">
    <property type="component" value="Unassembled WGS sequence"/>
</dbReference>
<reference evidence="2" key="1">
    <citation type="submission" date="2021-06" db="EMBL/GenBank/DDBJ databases">
        <authorList>
            <person name="Kallberg Y."/>
            <person name="Tangrot J."/>
            <person name="Rosling A."/>
        </authorList>
    </citation>
    <scope>NUCLEOTIDE SEQUENCE</scope>
    <source>
        <strain evidence="2">CL551</strain>
    </source>
</reference>
<feature type="compositionally biased region" description="Basic and acidic residues" evidence="1">
    <location>
        <begin position="38"/>
        <end position="50"/>
    </location>
</feature>
<organism evidence="2 3">
    <name type="scientific">Acaulospora morrowiae</name>
    <dbReference type="NCBI Taxonomy" id="94023"/>
    <lineage>
        <taxon>Eukaryota</taxon>
        <taxon>Fungi</taxon>
        <taxon>Fungi incertae sedis</taxon>
        <taxon>Mucoromycota</taxon>
        <taxon>Glomeromycotina</taxon>
        <taxon>Glomeromycetes</taxon>
        <taxon>Diversisporales</taxon>
        <taxon>Acaulosporaceae</taxon>
        <taxon>Acaulospora</taxon>
    </lineage>
</organism>
<keyword evidence="3" id="KW-1185">Reference proteome</keyword>
<evidence type="ECO:0000256" key="1">
    <source>
        <dbReference type="SAM" id="MobiDB-lite"/>
    </source>
</evidence>
<accession>A0A9N8WIE7</accession>
<protein>
    <submittedName>
        <fullName evidence="2">13296_t:CDS:1</fullName>
    </submittedName>
</protein>
<gene>
    <name evidence="2" type="ORF">AMORRO_LOCUS2768</name>
</gene>
<evidence type="ECO:0000313" key="2">
    <source>
        <dbReference type="EMBL" id="CAG8490802.1"/>
    </source>
</evidence>
<dbReference type="EMBL" id="CAJVPV010001232">
    <property type="protein sequence ID" value="CAG8490802.1"/>
    <property type="molecule type" value="Genomic_DNA"/>
</dbReference>
<name>A0A9N8WIE7_9GLOM</name>
<comment type="caution">
    <text evidence="2">The sequence shown here is derived from an EMBL/GenBank/DDBJ whole genome shotgun (WGS) entry which is preliminary data.</text>
</comment>
<feature type="compositionally biased region" description="Basic residues" evidence="1">
    <location>
        <begin position="27"/>
        <end position="37"/>
    </location>
</feature>
<evidence type="ECO:0000313" key="3">
    <source>
        <dbReference type="Proteomes" id="UP000789342"/>
    </source>
</evidence>
<feature type="region of interest" description="Disordered" evidence="1">
    <location>
        <begin position="303"/>
        <end position="322"/>
    </location>
</feature>
<dbReference type="AlphaFoldDB" id="A0A9N8WIE7"/>
<proteinExistence type="predicted"/>